<dbReference type="Gene3D" id="3.30.70.270">
    <property type="match status" value="1"/>
</dbReference>
<dbReference type="GO" id="GO:0004519">
    <property type="term" value="F:endonuclease activity"/>
    <property type="evidence" value="ECO:0007669"/>
    <property type="project" value="UniProtKB-KW"/>
</dbReference>
<dbReference type="FunFam" id="3.10.10.10:FF:000007">
    <property type="entry name" value="Retrovirus-related Pol polyprotein from transposon 17.6-like Protein"/>
    <property type="match status" value="1"/>
</dbReference>
<dbReference type="Pfam" id="PF00078">
    <property type="entry name" value="RVT_1"/>
    <property type="match status" value="1"/>
</dbReference>
<keyword evidence="6" id="KW-0378">Hydrolase</keyword>
<dbReference type="Gene3D" id="3.10.10.10">
    <property type="entry name" value="HIV Type 1 Reverse Transcriptase, subunit A, domain 1"/>
    <property type="match status" value="1"/>
</dbReference>
<gene>
    <name evidence="11" type="ORF">GHT06_006734</name>
</gene>
<dbReference type="GO" id="GO:0004190">
    <property type="term" value="F:aspartic-type endopeptidase activity"/>
    <property type="evidence" value="ECO:0007669"/>
    <property type="project" value="InterPro"/>
</dbReference>
<dbReference type="Gene3D" id="2.40.70.10">
    <property type="entry name" value="Acid Proteases"/>
    <property type="match status" value="1"/>
</dbReference>
<feature type="compositionally biased region" description="Low complexity" evidence="9">
    <location>
        <begin position="451"/>
        <end position="475"/>
    </location>
</feature>
<dbReference type="InterPro" id="IPR021109">
    <property type="entry name" value="Peptidase_aspartic_dom_sf"/>
</dbReference>
<dbReference type="Pfam" id="PF14893">
    <property type="entry name" value="PNMA"/>
    <property type="match status" value="1"/>
</dbReference>
<dbReference type="PANTHER" id="PTHR24559">
    <property type="entry name" value="TRANSPOSON TY3-I GAG-POL POLYPROTEIN"/>
    <property type="match status" value="1"/>
</dbReference>
<evidence type="ECO:0000256" key="8">
    <source>
        <dbReference type="SAM" id="Coils"/>
    </source>
</evidence>
<feature type="compositionally biased region" description="Acidic residues" evidence="9">
    <location>
        <begin position="263"/>
        <end position="280"/>
    </location>
</feature>
<dbReference type="PROSITE" id="PS50175">
    <property type="entry name" value="ASP_PROT_RETROV"/>
    <property type="match status" value="1"/>
</dbReference>
<feature type="region of interest" description="Disordered" evidence="9">
    <location>
        <begin position="451"/>
        <end position="478"/>
    </location>
</feature>
<feature type="coiled-coil region" evidence="8">
    <location>
        <begin position="711"/>
        <end position="738"/>
    </location>
</feature>
<dbReference type="InterPro" id="IPR000477">
    <property type="entry name" value="RT_dom"/>
</dbReference>
<dbReference type="Proteomes" id="UP000820818">
    <property type="component" value="Unassembled WGS sequence"/>
</dbReference>
<evidence type="ECO:0000313" key="12">
    <source>
        <dbReference type="Proteomes" id="UP000820818"/>
    </source>
</evidence>
<keyword evidence="1" id="KW-0645">Protease</keyword>
<evidence type="ECO:0000256" key="4">
    <source>
        <dbReference type="ARBA" id="ARBA00022722"/>
    </source>
</evidence>
<keyword evidence="8" id="KW-0175">Coiled coil</keyword>
<dbReference type="GO" id="GO:0006508">
    <property type="term" value="P:proteolysis"/>
    <property type="evidence" value="ECO:0007669"/>
    <property type="project" value="UniProtKB-KW"/>
</dbReference>
<accession>A0AAD5KU99</accession>
<comment type="caution">
    <text evidence="11">The sequence shown here is derived from an EMBL/GenBank/DDBJ whole genome shotgun (WGS) entry which is preliminary data.</text>
</comment>
<dbReference type="SUPFAM" id="SSF50630">
    <property type="entry name" value="Acid proteases"/>
    <property type="match status" value="1"/>
</dbReference>
<keyword evidence="12" id="KW-1185">Reference proteome</keyword>
<dbReference type="EMBL" id="WJBH02000143">
    <property type="protein sequence ID" value="KAI9550510.1"/>
    <property type="molecule type" value="Genomic_DNA"/>
</dbReference>
<sequence length="1189" mass="131962">MNDDVITGGSKLARTPIEIQSGPVCIVSDANVAKSLNFNNVLPVSSKLSQNNLDVKSSETTAEAISRSTSPVFDSNVPTASPQLKKLRSNTAYVAVPGLDSSSLRKTRAGATTKVASEKHSPSFYARIAARLSPNKNPQRSPPKFSPKPNSLTNAFLGFFTKKSTPNGKSSEPEPTSPSQRNQSQSGQTSLVANQSTSIPNPSSQEPTGEKSGFSVIQPGDLGTTCPVDARRSSEDLSEGDPTGTTGPETSNDISEVFYVDSSSEEEWIDQEDDNEEDNGENTPAGDGDSDDIHKACQGVPDDSDWSHVQHRRAAGTYTTNGRRNFQLHTKTGNNRHGRGRRLLPLHARGLRILKSSRGNTVRLSTNVSHGRHQHSSVPTTIAVGSQLGTSKARNTVSFAKTVQIPGSTTAGLRSVSQQNQTINPSGQTGIKTATVAHSNVPNQPTVSATAAPIATAGTQTTQTTTATGTKPKSAPNSDLDNFQNNQHIFSRLQLLPSFNGSPITRFDTWLESFESIVDGSRWSEDKTIQMLRAKLTDRAFSVIQSILKTNPNNYVAIKEALLDHFHGDENADLYLKKFDKAKRKPGEKIVDYALRLQEIFKRAYPVGHAERSFVVILKQKFIDGLDSKLQSKVKYKEFPTFNELVAATRVYALRLESIETDREKQEFIRAIDGSSDTNSAELKEIKQMIIDQREIVNNAVANIRHGSRPNEEVRTEKEEIKDVLQELMQTMKNLQLERKDVTPPPNTQYRKQVPLQALFDTGASKSIIHERLFNKLPPRGQVVCSQLDFDLYDVGEKKLHTLGRVTLPVRYGESLLRQEFIITNGVSEDCILGWDAIQKHGFRLDGEAKSIYLARDEQGPLAISKVPDMAITTVKKTTLSRQTSTVIAAQVTGSFPYVPPFSAFMFTPVEDLPAGIYIEEFIGNVSGDGTYQIIVENHSLNQVKIPRNTTLGVIEIINQVIRKVALDTSDVKPLELREPIVISEVDPEFQAPLSQLLNDFHDLFASKDSELGNTNLIKHTINTEGRGPIRQRPYRVTNNQRKILEDKVQEMLEAKVIRYSQSPWASPVVLVEKKDGEVRFCVDYRKLNSITKKDSFPMPRIDETLDKLYGKKFFTTLDLASGYWQIQVHDPDIEKTAFVVENNLYEFKRMAFGLCNAPATFQRLMNYVLRDAWTYPSKCRLLIQIEGS</sequence>
<dbReference type="SUPFAM" id="SSF56672">
    <property type="entry name" value="DNA/RNA polymerases"/>
    <property type="match status" value="1"/>
</dbReference>
<keyword evidence="5" id="KW-0255">Endonuclease</keyword>
<evidence type="ECO:0000256" key="7">
    <source>
        <dbReference type="ARBA" id="ARBA00022918"/>
    </source>
</evidence>
<evidence type="ECO:0000313" key="11">
    <source>
        <dbReference type="EMBL" id="KAI9550510.1"/>
    </source>
</evidence>
<evidence type="ECO:0000256" key="9">
    <source>
        <dbReference type="SAM" id="MobiDB-lite"/>
    </source>
</evidence>
<evidence type="ECO:0000256" key="6">
    <source>
        <dbReference type="ARBA" id="ARBA00022801"/>
    </source>
</evidence>
<feature type="region of interest" description="Disordered" evidence="9">
    <location>
        <begin position="132"/>
        <end position="309"/>
    </location>
</feature>
<evidence type="ECO:0000259" key="10">
    <source>
        <dbReference type="PROSITE" id="PS50175"/>
    </source>
</evidence>
<feature type="compositionally biased region" description="Low complexity" evidence="9">
    <location>
        <begin position="240"/>
        <end position="250"/>
    </location>
</feature>
<dbReference type="InterPro" id="IPR043502">
    <property type="entry name" value="DNA/RNA_pol_sf"/>
</dbReference>
<dbReference type="FunFam" id="3.10.10.10:FF:000002">
    <property type="entry name" value="Retrovirus-related Pol polyprotein from transposon 17.6-like protein"/>
    <property type="match status" value="1"/>
</dbReference>
<evidence type="ECO:0000256" key="5">
    <source>
        <dbReference type="ARBA" id="ARBA00022759"/>
    </source>
</evidence>
<keyword evidence="7" id="KW-0695">RNA-directed DNA polymerase</keyword>
<feature type="compositionally biased region" description="Polar residues" evidence="9">
    <location>
        <begin position="162"/>
        <end position="207"/>
    </location>
</feature>
<dbReference type="InterPro" id="IPR048270">
    <property type="entry name" value="PNMA_C"/>
</dbReference>
<evidence type="ECO:0000256" key="3">
    <source>
        <dbReference type="ARBA" id="ARBA00022695"/>
    </source>
</evidence>
<dbReference type="PANTHER" id="PTHR24559:SF444">
    <property type="entry name" value="REVERSE TRANSCRIPTASE DOMAIN-CONTAINING PROTEIN"/>
    <property type="match status" value="1"/>
</dbReference>
<reference evidence="11" key="1">
    <citation type="submission" date="2022-05" db="EMBL/GenBank/DDBJ databases">
        <title>A multi-omics perspective on studying reproductive biology in Daphnia sinensis.</title>
        <authorList>
            <person name="Jia J."/>
        </authorList>
    </citation>
    <scope>NUCLEOTIDE SEQUENCE</scope>
    <source>
        <strain evidence="11">WSL</strain>
    </source>
</reference>
<dbReference type="CDD" id="cd00303">
    <property type="entry name" value="retropepsin_like"/>
    <property type="match status" value="1"/>
</dbReference>
<dbReference type="PROSITE" id="PS00141">
    <property type="entry name" value="ASP_PROTEASE"/>
    <property type="match status" value="1"/>
</dbReference>
<keyword evidence="3" id="KW-0548">Nucleotidyltransferase</keyword>
<dbReference type="InterPro" id="IPR001995">
    <property type="entry name" value="Peptidase_A2_cat"/>
</dbReference>
<organism evidence="11 12">
    <name type="scientific">Daphnia sinensis</name>
    <dbReference type="NCBI Taxonomy" id="1820382"/>
    <lineage>
        <taxon>Eukaryota</taxon>
        <taxon>Metazoa</taxon>
        <taxon>Ecdysozoa</taxon>
        <taxon>Arthropoda</taxon>
        <taxon>Crustacea</taxon>
        <taxon>Branchiopoda</taxon>
        <taxon>Diplostraca</taxon>
        <taxon>Cladocera</taxon>
        <taxon>Anomopoda</taxon>
        <taxon>Daphniidae</taxon>
        <taxon>Daphnia</taxon>
        <taxon>Daphnia similis group</taxon>
    </lineage>
</organism>
<evidence type="ECO:0000256" key="2">
    <source>
        <dbReference type="ARBA" id="ARBA00022679"/>
    </source>
</evidence>
<proteinExistence type="predicted"/>
<dbReference type="InterPro" id="IPR001969">
    <property type="entry name" value="Aspartic_peptidase_AS"/>
</dbReference>
<dbReference type="InterPro" id="IPR043128">
    <property type="entry name" value="Rev_trsase/Diguanyl_cyclase"/>
</dbReference>
<keyword evidence="4" id="KW-0540">Nuclease</keyword>
<dbReference type="CDD" id="cd01647">
    <property type="entry name" value="RT_LTR"/>
    <property type="match status" value="1"/>
</dbReference>
<dbReference type="InterPro" id="IPR053134">
    <property type="entry name" value="RNA-dir_DNA_polymerase"/>
</dbReference>
<name>A0AAD5KU99_9CRUS</name>
<evidence type="ECO:0000256" key="1">
    <source>
        <dbReference type="ARBA" id="ARBA00022670"/>
    </source>
</evidence>
<dbReference type="GO" id="GO:0003964">
    <property type="term" value="F:RNA-directed DNA polymerase activity"/>
    <property type="evidence" value="ECO:0007669"/>
    <property type="project" value="UniProtKB-KW"/>
</dbReference>
<protein>
    <recommendedName>
        <fullName evidence="10">Peptidase A2 domain-containing protein</fullName>
    </recommendedName>
</protein>
<feature type="domain" description="Peptidase A2" evidence="10">
    <location>
        <begin position="756"/>
        <end position="837"/>
    </location>
</feature>
<dbReference type="AlphaFoldDB" id="A0AAD5KU99"/>
<keyword evidence="2" id="KW-0808">Transferase</keyword>